<feature type="topological domain" description="Cytoplasmic" evidence="2">
    <location>
        <begin position="24"/>
        <end position="381"/>
    </location>
</feature>
<feature type="binding site" evidence="2">
    <location>
        <position position="353"/>
    </location>
    <ligand>
        <name>Fe cation</name>
        <dbReference type="ChEBI" id="CHEBI:24875"/>
    </ligand>
</feature>
<feature type="repeat" description="TPR" evidence="3">
    <location>
        <begin position="37"/>
        <end position="70"/>
    </location>
</feature>
<dbReference type="InterPro" id="IPR011990">
    <property type="entry name" value="TPR-like_helical_dom_sf"/>
</dbReference>
<proteinExistence type="inferred from homology"/>
<evidence type="ECO:0000259" key="4">
    <source>
        <dbReference type="Pfam" id="PF18073"/>
    </source>
</evidence>
<sequence length="381" mass="42655">MAFDLTWILLGFPIAFALGWFASRLDVRQSKTDYRQAPKAYFKGLNYLLNEQQDRAIDAFIEAVQSDPDTSDLHFALGSLFRRRGDYDRAVRVHQHLLARGDLSREDHARAQHALAMDYLTAGLLDHAENALIALRGTSFEQDALVALLAIYERARDWPKAADIARELQQRGAGDFHTRIAHFLCEQAATALTRGERDAGLALLRQANAEAPAAPRPYLDSARWHAQQQDFKAAYDRLVRIAQQAPHAMPLAAHALAQAAQASAQQAGALAVLKLSYEQQASIDVLDAIVSLAPHPPNGRAWYIRHLEQHPSLLAATRWLEDEPLHSHSDHALVQRALTQAGKPLSRYRCTQCGFESATYFWQCPGCQSWDSFPPKRLEEL</sequence>
<feature type="domain" description="LapB rubredoxin metal binding" evidence="4">
    <location>
        <begin position="348"/>
        <end position="374"/>
    </location>
</feature>
<dbReference type="PROSITE" id="PS50005">
    <property type="entry name" value="TPR"/>
    <property type="match status" value="1"/>
</dbReference>
<name>A0A1Y0ERA4_9BURK</name>
<feature type="binding site" evidence="2">
    <location>
        <position position="364"/>
    </location>
    <ligand>
        <name>Fe cation</name>
        <dbReference type="ChEBI" id="CHEBI:24875"/>
    </ligand>
</feature>
<protein>
    <recommendedName>
        <fullName evidence="2">Lipopolysaccharide assembly protein B</fullName>
    </recommendedName>
</protein>
<accession>A0A1Y0ERA4</accession>
<dbReference type="Gene3D" id="1.25.40.10">
    <property type="entry name" value="Tetratricopeptide repeat domain"/>
    <property type="match status" value="1"/>
</dbReference>
<evidence type="ECO:0000313" key="5">
    <source>
        <dbReference type="EMBL" id="ARU06187.1"/>
    </source>
</evidence>
<evidence type="ECO:0000256" key="3">
    <source>
        <dbReference type="PROSITE-ProRule" id="PRU00339"/>
    </source>
</evidence>
<keyword evidence="2" id="KW-0997">Cell inner membrane</keyword>
<dbReference type="SUPFAM" id="SSF48452">
    <property type="entry name" value="TPR-like"/>
    <property type="match status" value="1"/>
</dbReference>
<dbReference type="GO" id="GO:0009898">
    <property type="term" value="C:cytoplasmic side of plasma membrane"/>
    <property type="evidence" value="ECO:0007669"/>
    <property type="project" value="UniProtKB-UniRule"/>
</dbReference>
<gene>
    <name evidence="2" type="primary">lapB</name>
    <name evidence="5" type="ORF">CCO03_17245</name>
</gene>
<dbReference type="KEGG" id="cser:CCO03_17245"/>
<dbReference type="InterPro" id="IPR019734">
    <property type="entry name" value="TPR_rpt"/>
</dbReference>
<keyword evidence="2 3" id="KW-0802">TPR repeat</keyword>
<reference evidence="5 6" key="1">
    <citation type="submission" date="2017-05" db="EMBL/GenBank/DDBJ databases">
        <authorList>
            <person name="Song R."/>
            <person name="Chenine A.L."/>
            <person name="Ruprecht R.M."/>
        </authorList>
    </citation>
    <scope>NUCLEOTIDE SEQUENCE [LARGE SCALE GENOMIC DNA]</scope>
    <source>
        <strain evidence="5 6">DSM 26136</strain>
    </source>
</reference>
<keyword evidence="1 2" id="KW-0479">Metal-binding</keyword>
<keyword evidence="2" id="KW-1003">Cell membrane</keyword>
<dbReference type="EMBL" id="CP021455">
    <property type="protein sequence ID" value="ARU06187.1"/>
    <property type="molecule type" value="Genomic_DNA"/>
</dbReference>
<dbReference type="HAMAP" id="MF_00994">
    <property type="entry name" value="LPS_assembly_LapB"/>
    <property type="match status" value="1"/>
</dbReference>
<keyword evidence="2" id="KW-0408">Iron</keyword>
<dbReference type="GO" id="GO:0008653">
    <property type="term" value="P:lipopolysaccharide metabolic process"/>
    <property type="evidence" value="ECO:0007669"/>
    <property type="project" value="InterPro"/>
</dbReference>
<feature type="binding site" evidence="2">
    <location>
        <position position="350"/>
    </location>
    <ligand>
        <name>Fe cation</name>
        <dbReference type="ChEBI" id="CHEBI:24875"/>
    </ligand>
</feature>
<evidence type="ECO:0000256" key="1">
    <source>
        <dbReference type="ARBA" id="ARBA00022723"/>
    </source>
</evidence>
<keyword evidence="2" id="KW-1133">Transmembrane helix</keyword>
<keyword evidence="6" id="KW-1185">Reference proteome</keyword>
<dbReference type="RefSeq" id="WP_087283082.1">
    <property type="nucleotide sequence ID" value="NZ_CP021455.1"/>
</dbReference>
<feature type="binding site" evidence="2">
    <location>
        <position position="367"/>
    </location>
    <ligand>
        <name>Fe cation</name>
        <dbReference type="ChEBI" id="CHEBI:24875"/>
    </ligand>
</feature>
<comment type="subcellular location">
    <subcellularLocation>
        <location evidence="2">Cell inner membrane</location>
        <topology evidence="2">Single-pass membrane protein</topology>
        <orientation evidence="2">Cytoplasmic side</orientation>
    </subcellularLocation>
</comment>
<evidence type="ECO:0000256" key="2">
    <source>
        <dbReference type="HAMAP-Rule" id="MF_00994"/>
    </source>
</evidence>
<dbReference type="Proteomes" id="UP000196138">
    <property type="component" value="Chromosome"/>
</dbReference>
<dbReference type="GO" id="GO:0005506">
    <property type="term" value="F:iron ion binding"/>
    <property type="evidence" value="ECO:0007669"/>
    <property type="project" value="UniProtKB-UniRule"/>
</dbReference>
<dbReference type="Pfam" id="PF18073">
    <property type="entry name" value="Zn_ribbon_LapB"/>
    <property type="match status" value="1"/>
</dbReference>
<dbReference type="NCBIfam" id="NF008755">
    <property type="entry name" value="PRK11788.1-3"/>
    <property type="match status" value="1"/>
</dbReference>
<evidence type="ECO:0000313" key="6">
    <source>
        <dbReference type="Proteomes" id="UP000196138"/>
    </source>
</evidence>
<dbReference type="GO" id="GO:0046890">
    <property type="term" value="P:regulation of lipid biosynthetic process"/>
    <property type="evidence" value="ECO:0007669"/>
    <property type="project" value="UniProtKB-UniRule"/>
</dbReference>
<comment type="function">
    <text evidence="2">Modulates cellular lipopolysaccharide (LPS) levels by regulating LpxC, which is involved in lipid A biosynthesis. May act by modulating the proteolytic activity of FtsH towards LpxC. May also coordinate assembly of proteins involved in LPS synthesis at the plasma membrane.</text>
</comment>
<comment type="similarity">
    <text evidence="2">Belongs to the LapB family.</text>
</comment>
<dbReference type="InterPro" id="IPR030865">
    <property type="entry name" value="LapB"/>
</dbReference>
<dbReference type="AlphaFoldDB" id="A0A1Y0ERA4"/>
<keyword evidence="2" id="KW-0472">Membrane</keyword>
<keyword evidence="2" id="KW-0677">Repeat</keyword>
<dbReference type="OrthoDB" id="507476at2"/>
<dbReference type="InterPro" id="IPR041166">
    <property type="entry name" value="Rubredoxin_2"/>
</dbReference>
<organism evidence="5 6">
    <name type="scientific">Comamonas serinivorans</name>
    <dbReference type="NCBI Taxonomy" id="1082851"/>
    <lineage>
        <taxon>Bacteria</taxon>
        <taxon>Pseudomonadati</taxon>
        <taxon>Pseudomonadota</taxon>
        <taxon>Betaproteobacteria</taxon>
        <taxon>Burkholderiales</taxon>
        <taxon>Comamonadaceae</taxon>
        <taxon>Comamonas</taxon>
    </lineage>
</organism>
<keyword evidence="2" id="KW-0812">Transmembrane</keyword>